<feature type="transmembrane region" description="Helical" evidence="6">
    <location>
        <begin position="154"/>
        <end position="173"/>
    </location>
</feature>
<dbReference type="InterPro" id="IPR050833">
    <property type="entry name" value="Poly_Biosynth_Transport"/>
</dbReference>
<feature type="transmembrane region" description="Helical" evidence="6">
    <location>
        <begin position="251"/>
        <end position="277"/>
    </location>
</feature>
<keyword evidence="2" id="KW-1003">Cell membrane</keyword>
<feature type="transmembrane region" description="Helical" evidence="6">
    <location>
        <begin position="338"/>
        <end position="359"/>
    </location>
</feature>
<evidence type="ECO:0000256" key="6">
    <source>
        <dbReference type="SAM" id="Phobius"/>
    </source>
</evidence>
<feature type="transmembrane region" description="Helical" evidence="6">
    <location>
        <begin position="450"/>
        <end position="467"/>
    </location>
</feature>
<dbReference type="EMBL" id="QWDE01000001">
    <property type="protein sequence ID" value="RFZ84808.1"/>
    <property type="molecule type" value="Genomic_DNA"/>
</dbReference>
<comment type="caution">
    <text evidence="7">The sequence shown here is derived from an EMBL/GenBank/DDBJ whole genome shotgun (WGS) entry which is preliminary data.</text>
</comment>
<feature type="transmembrane region" description="Helical" evidence="6">
    <location>
        <begin position="221"/>
        <end position="245"/>
    </location>
</feature>
<dbReference type="Proteomes" id="UP000260823">
    <property type="component" value="Unassembled WGS sequence"/>
</dbReference>
<evidence type="ECO:0000256" key="3">
    <source>
        <dbReference type="ARBA" id="ARBA00022692"/>
    </source>
</evidence>
<dbReference type="PANTHER" id="PTHR30250:SF11">
    <property type="entry name" value="O-ANTIGEN TRANSPORTER-RELATED"/>
    <property type="match status" value="1"/>
</dbReference>
<feature type="transmembrane region" description="Helical" evidence="6">
    <location>
        <begin position="96"/>
        <end position="115"/>
    </location>
</feature>
<keyword evidence="3 6" id="KW-0812">Transmembrane</keyword>
<feature type="transmembrane region" description="Helical" evidence="6">
    <location>
        <begin position="52"/>
        <end position="75"/>
    </location>
</feature>
<evidence type="ECO:0000313" key="7">
    <source>
        <dbReference type="EMBL" id="RFZ84808.1"/>
    </source>
</evidence>
<feature type="transmembrane region" description="Helical" evidence="6">
    <location>
        <begin position="366"/>
        <end position="385"/>
    </location>
</feature>
<feature type="transmembrane region" description="Helical" evidence="6">
    <location>
        <begin position="20"/>
        <end position="40"/>
    </location>
</feature>
<reference evidence="7 8" key="1">
    <citation type="submission" date="2018-08" db="EMBL/GenBank/DDBJ databases">
        <title>Mucilaginibacter terrae sp. nov., isolated from manganese diggings.</title>
        <authorList>
            <person name="Huang Y."/>
            <person name="Zhou Z."/>
        </authorList>
    </citation>
    <scope>NUCLEOTIDE SEQUENCE [LARGE SCALE GENOMIC DNA]</scope>
    <source>
        <strain evidence="7 8">ZH6</strain>
    </source>
</reference>
<feature type="transmembrane region" description="Helical" evidence="6">
    <location>
        <begin position="127"/>
        <end position="145"/>
    </location>
</feature>
<accession>A0A3E2NUX3</accession>
<feature type="transmembrane region" description="Helical" evidence="6">
    <location>
        <begin position="424"/>
        <end position="444"/>
    </location>
</feature>
<feature type="transmembrane region" description="Helical" evidence="6">
    <location>
        <begin position="179"/>
        <end position="201"/>
    </location>
</feature>
<dbReference type="CDD" id="cd13128">
    <property type="entry name" value="MATE_Wzx_like"/>
    <property type="match status" value="1"/>
</dbReference>
<evidence type="ECO:0000313" key="8">
    <source>
        <dbReference type="Proteomes" id="UP000260823"/>
    </source>
</evidence>
<dbReference type="OrthoDB" id="9815702at2"/>
<comment type="subcellular location">
    <subcellularLocation>
        <location evidence="1">Cell membrane</location>
        <topology evidence="1">Multi-pass membrane protein</topology>
    </subcellularLocation>
</comment>
<proteinExistence type="predicted"/>
<keyword evidence="4 6" id="KW-1133">Transmembrane helix</keyword>
<gene>
    <name evidence="7" type="ORF">DYU05_04150</name>
</gene>
<evidence type="ECO:0000256" key="2">
    <source>
        <dbReference type="ARBA" id="ARBA00022475"/>
    </source>
</evidence>
<feature type="transmembrane region" description="Helical" evidence="6">
    <location>
        <begin position="391"/>
        <end position="412"/>
    </location>
</feature>
<keyword evidence="5 6" id="KW-0472">Membrane</keyword>
<dbReference type="AlphaFoldDB" id="A0A3E2NUX3"/>
<sequence length="493" mass="55499">MIKELNLRANPVSTTKSNYVFNLLLTIVNLIFPIISFPYAARILGPVGIGKVQFITSFAQYFALVAALGIPIYGIREIAKVQNDRERLNRTFSELTLIYVFTSVIISVVYLGVILIVDKFRVDQSSYIVSAGIILLGFSSIDWFYSGIERFKVIAVRSVIIKAISLLLLYLFVKKPSDVFTYLIINIFALVGNNLISMLLVWKDVTFTTKELNFIRHLKPLFFIFSTSLASSMYTLLDVVILGFLSDERAVGFYSAGVKLAKITIPFVTSLGVVAMPKISFSLKEGDMSNFYNLLDKSFRFIAFISIPIAFGLFLLSHEAVVIFSGDKFLQATGVMRILSIMPIIIGFGYFFGIQILISSAKDKQMLISVTVGMIVSVVMNFLLIPFLNEIGAAIANIVSEVFVTLTYMYFVKKYFNFKVPYKSLWQALLSSIIFVPITIMSRYLIGNMIFHTVIAVVTCAISYAVIQQVFFKNELSVWVYEALIKKFKSIKQ</sequence>
<evidence type="ECO:0000256" key="4">
    <source>
        <dbReference type="ARBA" id="ARBA00022989"/>
    </source>
</evidence>
<dbReference type="PANTHER" id="PTHR30250">
    <property type="entry name" value="PST FAMILY PREDICTED COLANIC ACID TRANSPORTER"/>
    <property type="match status" value="1"/>
</dbReference>
<keyword evidence="8" id="KW-1185">Reference proteome</keyword>
<organism evidence="7 8">
    <name type="scientific">Mucilaginibacter terrenus</name>
    <dbReference type="NCBI Taxonomy" id="2482727"/>
    <lineage>
        <taxon>Bacteria</taxon>
        <taxon>Pseudomonadati</taxon>
        <taxon>Bacteroidota</taxon>
        <taxon>Sphingobacteriia</taxon>
        <taxon>Sphingobacteriales</taxon>
        <taxon>Sphingobacteriaceae</taxon>
        <taxon>Mucilaginibacter</taxon>
    </lineage>
</organism>
<dbReference type="InterPro" id="IPR002797">
    <property type="entry name" value="Polysacc_synth"/>
</dbReference>
<name>A0A3E2NUX3_9SPHI</name>
<evidence type="ECO:0000256" key="1">
    <source>
        <dbReference type="ARBA" id="ARBA00004651"/>
    </source>
</evidence>
<protein>
    <submittedName>
        <fullName evidence="7">Flippase</fullName>
    </submittedName>
</protein>
<dbReference type="Pfam" id="PF01943">
    <property type="entry name" value="Polysacc_synt"/>
    <property type="match status" value="1"/>
</dbReference>
<dbReference type="GO" id="GO:0005886">
    <property type="term" value="C:plasma membrane"/>
    <property type="evidence" value="ECO:0007669"/>
    <property type="project" value="UniProtKB-SubCell"/>
</dbReference>
<feature type="transmembrane region" description="Helical" evidence="6">
    <location>
        <begin position="298"/>
        <end position="318"/>
    </location>
</feature>
<evidence type="ECO:0000256" key="5">
    <source>
        <dbReference type="ARBA" id="ARBA00023136"/>
    </source>
</evidence>